<comment type="caution">
    <text evidence="3">The sequence shown here is derived from an EMBL/GenBank/DDBJ whole genome shotgun (WGS) entry which is preliminary data.</text>
</comment>
<dbReference type="AlphaFoldDB" id="A0AAU9JAB7"/>
<reference evidence="3" key="1">
    <citation type="submission" date="2021-09" db="EMBL/GenBank/DDBJ databases">
        <authorList>
            <consortium name="AG Swart"/>
            <person name="Singh M."/>
            <person name="Singh A."/>
            <person name="Seah K."/>
            <person name="Emmerich C."/>
        </authorList>
    </citation>
    <scope>NUCLEOTIDE SEQUENCE</scope>
    <source>
        <strain evidence="3">ATCC30299</strain>
    </source>
</reference>
<gene>
    <name evidence="3" type="ORF">BSTOLATCC_MIC31527</name>
</gene>
<evidence type="ECO:0000313" key="4">
    <source>
        <dbReference type="Proteomes" id="UP001162131"/>
    </source>
</evidence>
<organism evidence="3 4">
    <name type="scientific">Blepharisma stoltei</name>
    <dbReference type="NCBI Taxonomy" id="1481888"/>
    <lineage>
        <taxon>Eukaryota</taxon>
        <taxon>Sar</taxon>
        <taxon>Alveolata</taxon>
        <taxon>Ciliophora</taxon>
        <taxon>Postciliodesmatophora</taxon>
        <taxon>Heterotrichea</taxon>
        <taxon>Heterotrichida</taxon>
        <taxon>Blepharismidae</taxon>
        <taxon>Blepharisma</taxon>
    </lineage>
</organism>
<evidence type="ECO:0000256" key="1">
    <source>
        <dbReference type="SAM" id="Coils"/>
    </source>
</evidence>
<feature type="coiled-coil region" evidence="1">
    <location>
        <begin position="151"/>
        <end position="178"/>
    </location>
</feature>
<feature type="chain" id="PRO_5043964532" evidence="2">
    <location>
        <begin position="19"/>
        <end position="449"/>
    </location>
</feature>
<sequence>MRLLILIVSVCFAEFTDTLTKENQNLLESNRYLHSQLIQLAQKVNFTTQIQDDYFYNKQMMLSLIGEYEMEADEIVRTAIAEQMLVYTQGLFEDANLLGGHIEGVSSKELIEIHHFLKTSIENIKKIQRAQKFGTVYNELKSIVLEKDINVRDLQTENAQINAEIQKKNGELEEVKSLYSHNKQRIGLLREELEMTKKDHEDWLNSLKSISQSEQQQSRAKERKKFKLYQELQDKIISSLQTKIAEQSIKIQELSSEKAAMTSRSRLLSNTVDRLHSDLELKSSQLQSAQLKFDEFREQVSLDSDIEIASIEENERQVKSQLRELKSKHTELLVTLTSLQKEKESTVFLIGQFDNYISELELEVAESANREDLAVKFRDLEIKQEENKVQDSFLIRDEVGKELQILLQKIDSEAKSIQEIQDKLHAFGYREEAPSKTVTTFSKKFLFSD</sequence>
<dbReference type="Proteomes" id="UP001162131">
    <property type="component" value="Unassembled WGS sequence"/>
</dbReference>
<feature type="coiled-coil region" evidence="1">
    <location>
        <begin position="237"/>
        <end position="342"/>
    </location>
</feature>
<evidence type="ECO:0000256" key="2">
    <source>
        <dbReference type="SAM" id="SignalP"/>
    </source>
</evidence>
<keyword evidence="1" id="KW-0175">Coiled coil</keyword>
<name>A0AAU9JAB7_9CILI</name>
<proteinExistence type="predicted"/>
<evidence type="ECO:0000313" key="3">
    <source>
        <dbReference type="EMBL" id="CAG9322392.1"/>
    </source>
</evidence>
<feature type="signal peptide" evidence="2">
    <location>
        <begin position="1"/>
        <end position="18"/>
    </location>
</feature>
<keyword evidence="2" id="KW-0732">Signal</keyword>
<protein>
    <submittedName>
        <fullName evidence="3">Uncharacterized protein</fullName>
    </submittedName>
</protein>
<accession>A0AAU9JAB7</accession>
<keyword evidence="4" id="KW-1185">Reference proteome</keyword>
<dbReference type="EMBL" id="CAJZBQ010000032">
    <property type="protein sequence ID" value="CAG9322392.1"/>
    <property type="molecule type" value="Genomic_DNA"/>
</dbReference>